<evidence type="ECO:0000256" key="6">
    <source>
        <dbReference type="ARBA" id="ARBA00022786"/>
    </source>
</evidence>
<feature type="region of interest" description="Disordered" evidence="8">
    <location>
        <begin position="164"/>
        <end position="210"/>
    </location>
</feature>
<reference evidence="10" key="2">
    <citation type="journal article" date="2022" name="Hortic Res">
        <title>The genome of Dioscorea zingiberensis sheds light on the biosynthesis, origin and evolution of the medicinally important diosgenin saponins.</title>
        <authorList>
            <person name="Li Y."/>
            <person name="Tan C."/>
            <person name="Li Z."/>
            <person name="Guo J."/>
            <person name="Li S."/>
            <person name="Chen X."/>
            <person name="Wang C."/>
            <person name="Dai X."/>
            <person name="Yang H."/>
            <person name="Song W."/>
            <person name="Hou L."/>
            <person name="Xu J."/>
            <person name="Tong Z."/>
            <person name="Xu A."/>
            <person name="Yuan X."/>
            <person name="Wang W."/>
            <person name="Yang Q."/>
            <person name="Chen L."/>
            <person name="Sun Z."/>
            <person name="Wang K."/>
            <person name="Pan B."/>
            <person name="Chen J."/>
            <person name="Bao Y."/>
            <person name="Liu F."/>
            <person name="Qi X."/>
            <person name="Gang D.R."/>
            <person name="Wen J."/>
            <person name="Li J."/>
        </authorList>
    </citation>
    <scope>NUCLEOTIDE SEQUENCE</scope>
    <source>
        <strain evidence="10">Dzin_1.0</strain>
    </source>
</reference>
<dbReference type="EC" id="2.3.2.27" evidence="2"/>
<dbReference type="GO" id="GO:0061630">
    <property type="term" value="F:ubiquitin protein ligase activity"/>
    <property type="evidence" value="ECO:0007669"/>
    <property type="project" value="UniProtKB-EC"/>
</dbReference>
<keyword evidence="11" id="KW-1185">Reference proteome</keyword>
<dbReference type="GO" id="GO:0008270">
    <property type="term" value="F:zinc ion binding"/>
    <property type="evidence" value="ECO:0007669"/>
    <property type="project" value="UniProtKB-KW"/>
</dbReference>
<comment type="catalytic activity">
    <reaction evidence="1">
        <text>S-ubiquitinyl-[E2 ubiquitin-conjugating enzyme]-L-cysteine + [acceptor protein]-L-lysine = [E2 ubiquitin-conjugating enzyme]-L-cysteine + N(6)-ubiquitinyl-[acceptor protein]-L-lysine.</text>
        <dbReference type="EC" id="2.3.2.27"/>
    </reaction>
</comment>
<evidence type="ECO:0000259" key="9">
    <source>
        <dbReference type="Pfam" id="PF14369"/>
    </source>
</evidence>
<dbReference type="OrthoDB" id="8062037at2759"/>
<evidence type="ECO:0000256" key="3">
    <source>
        <dbReference type="ARBA" id="ARBA00022679"/>
    </source>
</evidence>
<evidence type="ECO:0000256" key="5">
    <source>
        <dbReference type="ARBA" id="ARBA00022771"/>
    </source>
</evidence>
<evidence type="ECO:0000313" key="11">
    <source>
        <dbReference type="Proteomes" id="UP001085076"/>
    </source>
</evidence>
<organism evidence="10 11">
    <name type="scientific">Dioscorea zingiberensis</name>
    <dbReference type="NCBI Taxonomy" id="325984"/>
    <lineage>
        <taxon>Eukaryota</taxon>
        <taxon>Viridiplantae</taxon>
        <taxon>Streptophyta</taxon>
        <taxon>Embryophyta</taxon>
        <taxon>Tracheophyta</taxon>
        <taxon>Spermatophyta</taxon>
        <taxon>Magnoliopsida</taxon>
        <taxon>Liliopsida</taxon>
        <taxon>Dioscoreales</taxon>
        <taxon>Dioscoreaceae</taxon>
        <taxon>Dioscorea</taxon>
    </lineage>
</organism>
<reference evidence="10" key="1">
    <citation type="submission" date="2021-03" db="EMBL/GenBank/DDBJ databases">
        <authorList>
            <person name="Li Z."/>
            <person name="Yang C."/>
        </authorList>
    </citation>
    <scope>NUCLEOTIDE SEQUENCE</scope>
    <source>
        <strain evidence="10">Dzin_1.0</strain>
        <tissue evidence="10">Leaf</tissue>
    </source>
</reference>
<feature type="domain" description="E3 ubiquitin-protein ligase RNF126-like zinc-ribbon" evidence="9">
    <location>
        <begin position="21"/>
        <end position="54"/>
    </location>
</feature>
<dbReference type="EMBL" id="JAGGNH010000007">
    <property type="protein sequence ID" value="KAJ0966844.1"/>
    <property type="molecule type" value="Genomic_DNA"/>
</dbReference>
<feature type="compositionally biased region" description="Polar residues" evidence="8">
    <location>
        <begin position="188"/>
        <end position="210"/>
    </location>
</feature>
<evidence type="ECO:0000256" key="4">
    <source>
        <dbReference type="ARBA" id="ARBA00022723"/>
    </source>
</evidence>
<evidence type="ECO:0000256" key="8">
    <source>
        <dbReference type="SAM" id="MobiDB-lite"/>
    </source>
</evidence>
<gene>
    <name evidence="10" type="ORF">J5N97_023761</name>
</gene>
<accession>A0A9D5H858</accession>
<evidence type="ECO:0000256" key="1">
    <source>
        <dbReference type="ARBA" id="ARBA00000900"/>
    </source>
</evidence>
<dbReference type="Proteomes" id="UP001085076">
    <property type="component" value="Miscellaneous, Linkage group lg07"/>
</dbReference>
<keyword evidence="7" id="KW-0862">Zinc</keyword>
<comment type="caution">
    <text evidence="10">The sequence shown here is derived from an EMBL/GenBank/DDBJ whole genome shotgun (WGS) entry which is preliminary data.</text>
</comment>
<keyword evidence="5" id="KW-0863">Zinc-finger</keyword>
<sequence>MASAGAPLSATVSDSDSGTKHFFCHQCNDAISFTPAPGAELACPFCFGGFIEEYVPPSNPSPNPESSTSSSLSDYPLLFPGSFDLRQFSDLEGILGLDSNPRGTGAGGPEPFNPLVFLQNYLNSLMAGGANIRFILESDRPTGASLGDYFIGPGLEDFIEQLTENDPNRYDDPDYEEQKESSPPAPPTQGNSTVRGLSGVASENRNSPSQFTVEPLVARMTVPGGTAISGLNTVRRTWTKNNWRMKSPANTTISRPPECPPLIYLWFYILR</sequence>
<dbReference type="AlphaFoldDB" id="A0A9D5H858"/>
<evidence type="ECO:0000256" key="2">
    <source>
        <dbReference type="ARBA" id="ARBA00012483"/>
    </source>
</evidence>
<name>A0A9D5H858_9LILI</name>
<dbReference type="InterPro" id="IPR039525">
    <property type="entry name" value="RNF126-like_zinc-ribbon"/>
</dbReference>
<keyword evidence="4" id="KW-0479">Metal-binding</keyword>
<keyword evidence="6" id="KW-0833">Ubl conjugation pathway</keyword>
<dbReference type="Pfam" id="PF14369">
    <property type="entry name" value="Zn_ribbon_19"/>
    <property type="match status" value="1"/>
</dbReference>
<proteinExistence type="predicted"/>
<feature type="compositionally biased region" description="Basic and acidic residues" evidence="8">
    <location>
        <begin position="166"/>
        <end position="180"/>
    </location>
</feature>
<evidence type="ECO:0000313" key="10">
    <source>
        <dbReference type="EMBL" id="KAJ0966844.1"/>
    </source>
</evidence>
<keyword evidence="3" id="KW-0808">Transferase</keyword>
<protein>
    <recommendedName>
        <fullName evidence="2">RING-type E3 ubiquitin transferase</fullName>
        <ecNumber evidence="2">2.3.2.27</ecNumber>
    </recommendedName>
</protein>
<evidence type="ECO:0000256" key="7">
    <source>
        <dbReference type="ARBA" id="ARBA00022833"/>
    </source>
</evidence>